<keyword evidence="2 5" id="KW-0812">Transmembrane</keyword>
<gene>
    <name evidence="7" type="ordered locus">Spirs_0458</name>
</gene>
<dbReference type="InterPro" id="IPR002035">
    <property type="entry name" value="VWF_A"/>
</dbReference>
<dbReference type="Proteomes" id="UP000002318">
    <property type="component" value="Chromosome"/>
</dbReference>
<dbReference type="AlphaFoldDB" id="E1RB75"/>
<accession>E1RB75</accession>
<dbReference type="PROSITE" id="PS50234">
    <property type="entry name" value="VWFA"/>
    <property type="match status" value="1"/>
</dbReference>
<evidence type="ECO:0000259" key="6">
    <source>
        <dbReference type="PROSITE" id="PS50234"/>
    </source>
</evidence>
<dbReference type="Gene3D" id="3.40.50.410">
    <property type="entry name" value="von Willebrand factor, type A domain"/>
    <property type="match status" value="1"/>
</dbReference>
<dbReference type="KEGG" id="ssm:Spirs_0458"/>
<dbReference type="OrthoDB" id="6206554at2"/>
<sequence length="333" mass="36742">MITFDQPGILLFLAVLPPAMFLTYGWKRRGGLLPLSFTMWERDRFESPLFFHRFLLFLANVSLWLGVASLIVALAGPRLVEREKIYLHRGVDIVFVLDQSPSMIVRDFGGDTRFDAAKHAIRTFVEGREHDPLGLVIFGDEAALVTPPTLDYTSFLSRMDAVRVMKLGRGSALGLGMAVATVHLEKSSAERKVMVIVSDGENNAGEITPESAARVAASLGIRIYAVGVGGEGSVATEFTDPETGKSYRGTYEGKIDMELLKAVTESTRGQAFLAGSPGALSQVFREIDALESVELRSTTDISSEPVHHLLIRLGLWLLVFYAFVKRLFFREVL</sequence>
<organism evidence="7 8">
    <name type="scientific">Sediminispirochaeta smaragdinae (strain DSM 11293 / JCM 15392 / SEBR 4228)</name>
    <name type="common">Spirochaeta smaragdinae</name>
    <dbReference type="NCBI Taxonomy" id="573413"/>
    <lineage>
        <taxon>Bacteria</taxon>
        <taxon>Pseudomonadati</taxon>
        <taxon>Spirochaetota</taxon>
        <taxon>Spirochaetia</taxon>
        <taxon>Spirochaetales</taxon>
        <taxon>Spirochaetaceae</taxon>
        <taxon>Sediminispirochaeta</taxon>
    </lineage>
</organism>
<feature type="transmembrane region" description="Helical" evidence="5">
    <location>
        <begin position="54"/>
        <end position="75"/>
    </location>
</feature>
<keyword evidence="8" id="KW-1185">Reference proteome</keyword>
<proteinExistence type="predicted"/>
<keyword evidence="4 5" id="KW-0472">Membrane</keyword>
<dbReference type="SMART" id="SM00327">
    <property type="entry name" value="VWA"/>
    <property type="match status" value="1"/>
</dbReference>
<dbReference type="InterPro" id="IPR050768">
    <property type="entry name" value="UPF0353/GerABKA_families"/>
</dbReference>
<dbReference type="EMBL" id="CP002116">
    <property type="protein sequence ID" value="ADK79605.1"/>
    <property type="molecule type" value="Genomic_DNA"/>
</dbReference>
<dbReference type="PANTHER" id="PTHR22550">
    <property type="entry name" value="SPORE GERMINATION PROTEIN"/>
    <property type="match status" value="1"/>
</dbReference>
<feature type="domain" description="VWFA" evidence="6">
    <location>
        <begin position="92"/>
        <end position="287"/>
    </location>
</feature>
<dbReference type="PANTHER" id="PTHR22550:SF5">
    <property type="entry name" value="LEUCINE ZIPPER PROTEIN 4"/>
    <property type="match status" value="1"/>
</dbReference>
<evidence type="ECO:0000313" key="7">
    <source>
        <dbReference type="EMBL" id="ADK79605.1"/>
    </source>
</evidence>
<dbReference type="Pfam" id="PF13519">
    <property type="entry name" value="VWA_2"/>
    <property type="match status" value="1"/>
</dbReference>
<keyword evidence="3 5" id="KW-1133">Transmembrane helix</keyword>
<evidence type="ECO:0000313" key="8">
    <source>
        <dbReference type="Proteomes" id="UP000002318"/>
    </source>
</evidence>
<dbReference type="HOGENOM" id="CLU_024570_0_0_12"/>
<dbReference type="InterPro" id="IPR036465">
    <property type="entry name" value="vWFA_dom_sf"/>
</dbReference>
<name>E1RB75_SEDSS</name>
<dbReference type="STRING" id="573413.Spirs_0458"/>
<reference evidence="7 8" key="1">
    <citation type="journal article" date="2010" name="Stand. Genomic Sci.">
        <title>Complete genome sequence of Spirochaeta smaragdinae type strain (SEBR 4228).</title>
        <authorList>
            <person name="Mavromatis K."/>
            <person name="Yasawong M."/>
            <person name="Chertkov O."/>
            <person name="Lapidus A."/>
            <person name="Lucas S."/>
            <person name="Nolan M."/>
            <person name="Del Rio T.G."/>
            <person name="Tice H."/>
            <person name="Cheng J.F."/>
            <person name="Pitluck S."/>
            <person name="Liolios K."/>
            <person name="Ivanova N."/>
            <person name="Tapia R."/>
            <person name="Han C."/>
            <person name="Bruce D."/>
            <person name="Goodwin L."/>
            <person name="Pati A."/>
            <person name="Chen A."/>
            <person name="Palaniappan K."/>
            <person name="Land M."/>
            <person name="Hauser L."/>
            <person name="Chang Y.J."/>
            <person name="Jeffries C.D."/>
            <person name="Detter J.C."/>
            <person name="Rohde M."/>
            <person name="Brambilla E."/>
            <person name="Spring S."/>
            <person name="Goker M."/>
            <person name="Sikorski J."/>
            <person name="Woyke T."/>
            <person name="Bristow J."/>
            <person name="Eisen J.A."/>
            <person name="Markowitz V."/>
            <person name="Hugenholtz P."/>
            <person name="Klenk H.P."/>
            <person name="Kyrpides N.C."/>
        </authorList>
    </citation>
    <scope>NUCLEOTIDE SEQUENCE [LARGE SCALE GENOMIC DNA]</scope>
    <source>
        <strain evidence="8">DSM 11293 / JCM 15392 / SEBR 4228</strain>
    </source>
</reference>
<evidence type="ECO:0000256" key="5">
    <source>
        <dbReference type="SAM" id="Phobius"/>
    </source>
</evidence>
<protein>
    <submittedName>
        <fullName evidence="7">von Willebrand factor type A</fullName>
    </submittedName>
</protein>
<evidence type="ECO:0000256" key="4">
    <source>
        <dbReference type="ARBA" id="ARBA00023136"/>
    </source>
</evidence>
<evidence type="ECO:0000256" key="3">
    <source>
        <dbReference type="ARBA" id="ARBA00022989"/>
    </source>
</evidence>
<dbReference type="SUPFAM" id="SSF53300">
    <property type="entry name" value="vWA-like"/>
    <property type="match status" value="1"/>
</dbReference>
<feature type="transmembrane region" description="Helical" evidence="5">
    <location>
        <begin position="6"/>
        <end position="26"/>
    </location>
</feature>
<dbReference type="RefSeq" id="WP_013253069.1">
    <property type="nucleotide sequence ID" value="NC_014364.1"/>
</dbReference>
<evidence type="ECO:0000256" key="2">
    <source>
        <dbReference type="ARBA" id="ARBA00022692"/>
    </source>
</evidence>
<dbReference type="eggNOG" id="COG2304">
    <property type="taxonomic scope" value="Bacteria"/>
</dbReference>
<evidence type="ECO:0000256" key="1">
    <source>
        <dbReference type="ARBA" id="ARBA00022475"/>
    </source>
</evidence>
<keyword evidence="1" id="KW-1003">Cell membrane</keyword>